<dbReference type="SUPFAM" id="SSF51182">
    <property type="entry name" value="RmlC-like cupins"/>
    <property type="match status" value="1"/>
</dbReference>
<keyword evidence="3" id="KW-1185">Reference proteome</keyword>
<comment type="caution">
    <text evidence="2">The sequence shown here is derived from an EMBL/GenBank/DDBJ whole genome shotgun (WGS) entry which is preliminary data.</text>
</comment>
<evidence type="ECO:0000313" key="3">
    <source>
        <dbReference type="Proteomes" id="UP000176294"/>
    </source>
</evidence>
<dbReference type="InterPro" id="IPR014710">
    <property type="entry name" value="RmlC-like_jellyroll"/>
</dbReference>
<reference evidence="2 3" key="1">
    <citation type="submission" date="2016-08" db="EMBL/GenBank/DDBJ databases">
        <title>Hymenobacter coccineus sp. nov., Hymenobacter lapidarius sp. nov. and Hymenobacter glacialis sp. nov., isolated from Antarctic soil.</title>
        <authorList>
            <person name="Sedlacek I."/>
            <person name="Kralova S."/>
            <person name="Kyrova K."/>
            <person name="Maslanova I."/>
            <person name="Stankova E."/>
            <person name="Vrbovska V."/>
            <person name="Nemec M."/>
            <person name="Bartak M."/>
            <person name="Svec P."/>
            <person name="Busse H.-J."/>
            <person name="Pantucek R."/>
        </authorList>
    </citation>
    <scope>NUCLEOTIDE SEQUENCE [LARGE SCALE GENOMIC DNA]</scope>
    <source>
        <strain evidence="2 3">CCM 8643</strain>
    </source>
</reference>
<dbReference type="EMBL" id="MDZB01000122">
    <property type="protein sequence ID" value="OGX84192.1"/>
    <property type="molecule type" value="Genomic_DNA"/>
</dbReference>
<dbReference type="InterPro" id="IPR011051">
    <property type="entry name" value="RmlC_Cupin_sf"/>
</dbReference>
<dbReference type="PANTHER" id="PTHR40112:SF1">
    <property type="entry name" value="H2HPP ISOMERASE"/>
    <property type="match status" value="1"/>
</dbReference>
<dbReference type="PIRSF" id="PIRSF029883">
    <property type="entry name" value="KdgF"/>
    <property type="match status" value="1"/>
</dbReference>
<dbReference type="OrthoDB" id="9811153at2"/>
<organism evidence="2 3">
    <name type="scientific">Hymenobacter lapidarius</name>
    <dbReference type="NCBI Taxonomy" id="1908237"/>
    <lineage>
        <taxon>Bacteria</taxon>
        <taxon>Pseudomonadati</taxon>
        <taxon>Bacteroidota</taxon>
        <taxon>Cytophagia</taxon>
        <taxon>Cytophagales</taxon>
        <taxon>Hymenobacteraceae</taxon>
        <taxon>Hymenobacter</taxon>
    </lineage>
</organism>
<dbReference type="AlphaFoldDB" id="A0A1G1SZY9"/>
<gene>
    <name evidence="2" type="ORF">BEN47_16530</name>
</gene>
<proteinExistence type="predicted"/>
<dbReference type="Pfam" id="PF07883">
    <property type="entry name" value="Cupin_2"/>
    <property type="match status" value="1"/>
</dbReference>
<dbReference type="RefSeq" id="WP_070728988.1">
    <property type="nucleotide sequence ID" value="NZ_MDZB01000122.1"/>
</dbReference>
<dbReference type="InterPro" id="IPR013096">
    <property type="entry name" value="Cupin_2"/>
</dbReference>
<feature type="domain" description="Cupin type-2" evidence="1">
    <location>
        <begin position="38"/>
        <end position="103"/>
    </location>
</feature>
<sequence length="125" mass="14394">MEETQSATKYTWEDMPKEQLSDQLSRRLITGNDMMLAHVYLKKGCVVPLHHHINEQITYILEGALRFHIGAEDGEEIIVRAGEVLHIPSNVPHTAEALEDTLDVDIFSPPRQDWLDKSDDYLRQK</sequence>
<dbReference type="PANTHER" id="PTHR40112">
    <property type="entry name" value="H2HPP ISOMERASE"/>
    <property type="match status" value="1"/>
</dbReference>
<dbReference type="Gene3D" id="2.60.120.10">
    <property type="entry name" value="Jelly Rolls"/>
    <property type="match status" value="1"/>
</dbReference>
<evidence type="ECO:0000259" key="1">
    <source>
        <dbReference type="Pfam" id="PF07883"/>
    </source>
</evidence>
<name>A0A1G1SZY9_9BACT</name>
<dbReference type="STRING" id="1908237.BEN47_16530"/>
<dbReference type="CDD" id="cd02238">
    <property type="entry name" value="cupin_KdgF"/>
    <property type="match status" value="1"/>
</dbReference>
<dbReference type="InterPro" id="IPR025499">
    <property type="entry name" value="KdgF"/>
</dbReference>
<dbReference type="InterPro" id="IPR052535">
    <property type="entry name" value="Bacilysin_H2HPP_isomerase"/>
</dbReference>
<accession>A0A1G1SZY9</accession>
<evidence type="ECO:0000313" key="2">
    <source>
        <dbReference type="EMBL" id="OGX84192.1"/>
    </source>
</evidence>
<protein>
    <submittedName>
        <fullName evidence="2">Cupin</fullName>
    </submittedName>
</protein>
<dbReference type="Proteomes" id="UP000176294">
    <property type="component" value="Unassembled WGS sequence"/>
</dbReference>